<protein>
    <recommendedName>
        <fullName evidence="5">Lipase domain-containing protein</fullName>
    </recommendedName>
</protein>
<organism evidence="6">
    <name type="scientific">Medioppia subpectinata</name>
    <dbReference type="NCBI Taxonomy" id="1979941"/>
    <lineage>
        <taxon>Eukaryota</taxon>
        <taxon>Metazoa</taxon>
        <taxon>Ecdysozoa</taxon>
        <taxon>Arthropoda</taxon>
        <taxon>Chelicerata</taxon>
        <taxon>Arachnida</taxon>
        <taxon>Acari</taxon>
        <taxon>Acariformes</taxon>
        <taxon>Sarcoptiformes</taxon>
        <taxon>Oribatida</taxon>
        <taxon>Brachypylina</taxon>
        <taxon>Oppioidea</taxon>
        <taxon>Oppiidae</taxon>
        <taxon>Medioppia</taxon>
    </lineage>
</organism>
<proteinExistence type="inferred from homology"/>
<dbReference type="GO" id="GO:0005615">
    <property type="term" value="C:extracellular space"/>
    <property type="evidence" value="ECO:0007669"/>
    <property type="project" value="TreeGrafter"/>
</dbReference>
<dbReference type="EMBL" id="CAJPIZ010035649">
    <property type="protein sequence ID" value="CAG2120817.1"/>
    <property type="molecule type" value="Genomic_DNA"/>
</dbReference>
<sequence>FHGRRFTALTGKKYGHISGLDPAGPGFYINDRAVRLDKSDAELVIISHSSSRLLQSDIDKFNVMDVGGFIGIQGSMGHYDFYFQGGEKQPGCEFLTEESKKTMRSNFTWSVIERIFCSHNKVTKYLLANQLLTDENSCQMIAYQCDSYRDFLNGNCSDCGPEGHKCRPIEFEPKYWSKRHKSVDPLKTYPNNLYIKVKAEEPYCVFHYQIVVTTAGQSSG</sequence>
<comment type="similarity">
    <text evidence="2 4">Belongs to the AB hydrolase superfamily. Lipase family.</text>
</comment>
<name>A0A7R9LQG4_9ACAR</name>
<dbReference type="AlphaFoldDB" id="A0A7R9LQG4"/>
<dbReference type="Pfam" id="PF00151">
    <property type="entry name" value="Lipase"/>
    <property type="match status" value="1"/>
</dbReference>
<feature type="non-terminal residue" evidence="6">
    <location>
        <position position="220"/>
    </location>
</feature>
<evidence type="ECO:0000256" key="1">
    <source>
        <dbReference type="ARBA" id="ARBA00004613"/>
    </source>
</evidence>
<reference evidence="6" key="1">
    <citation type="submission" date="2020-11" db="EMBL/GenBank/DDBJ databases">
        <authorList>
            <person name="Tran Van P."/>
        </authorList>
    </citation>
    <scope>NUCLEOTIDE SEQUENCE</scope>
</reference>
<evidence type="ECO:0000256" key="4">
    <source>
        <dbReference type="RuleBase" id="RU004262"/>
    </source>
</evidence>
<evidence type="ECO:0000256" key="3">
    <source>
        <dbReference type="ARBA" id="ARBA00022525"/>
    </source>
</evidence>
<feature type="domain" description="Lipase" evidence="5">
    <location>
        <begin position="10"/>
        <end position="172"/>
    </location>
</feature>
<dbReference type="InterPro" id="IPR000734">
    <property type="entry name" value="TAG_lipase"/>
</dbReference>
<evidence type="ECO:0000313" key="6">
    <source>
        <dbReference type="EMBL" id="CAD7645991.1"/>
    </source>
</evidence>
<dbReference type="InterPro" id="IPR029058">
    <property type="entry name" value="AB_hydrolase_fold"/>
</dbReference>
<feature type="non-terminal residue" evidence="6">
    <location>
        <position position="1"/>
    </location>
</feature>
<evidence type="ECO:0000256" key="2">
    <source>
        <dbReference type="ARBA" id="ARBA00010701"/>
    </source>
</evidence>
<dbReference type="GO" id="GO:0016042">
    <property type="term" value="P:lipid catabolic process"/>
    <property type="evidence" value="ECO:0007669"/>
    <property type="project" value="TreeGrafter"/>
</dbReference>
<evidence type="ECO:0000313" key="7">
    <source>
        <dbReference type="Proteomes" id="UP000759131"/>
    </source>
</evidence>
<dbReference type="InterPro" id="IPR013818">
    <property type="entry name" value="Lipase"/>
</dbReference>
<dbReference type="EMBL" id="OC890224">
    <property type="protein sequence ID" value="CAD7645991.1"/>
    <property type="molecule type" value="Genomic_DNA"/>
</dbReference>
<dbReference type="SUPFAM" id="SSF53474">
    <property type="entry name" value="alpha/beta-Hydrolases"/>
    <property type="match status" value="1"/>
</dbReference>
<evidence type="ECO:0000259" key="5">
    <source>
        <dbReference type="Pfam" id="PF00151"/>
    </source>
</evidence>
<dbReference type="Gene3D" id="3.40.50.1820">
    <property type="entry name" value="alpha/beta hydrolase"/>
    <property type="match status" value="1"/>
</dbReference>
<dbReference type="GO" id="GO:0016298">
    <property type="term" value="F:lipase activity"/>
    <property type="evidence" value="ECO:0007669"/>
    <property type="project" value="InterPro"/>
</dbReference>
<keyword evidence="7" id="KW-1185">Reference proteome</keyword>
<gene>
    <name evidence="6" type="ORF">OSB1V03_LOCUS20763</name>
</gene>
<comment type="subcellular location">
    <subcellularLocation>
        <location evidence="1">Secreted</location>
    </subcellularLocation>
</comment>
<accession>A0A7R9LQG4</accession>
<dbReference type="PANTHER" id="PTHR11610">
    <property type="entry name" value="LIPASE"/>
    <property type="match status" value="1"/>
</dbReference>
<dbReference type="OrthoDB" id="6435669at2759"/>
<dbReference type="Proteomes" id="UP000759131">
    <property type="component" value="Unassembled WGS sequence"/>
</dbReference>
<keyword evidence="3" id="KW-0964">Secreted</keyword>